<feature type="compositionally biased region" description="Polar residues" evidence="1">
    <location>
        <begin position="39"/>
        <end position="48"/>
    </location>
</feature>
<reference evidence="2" key="1">
    <citation type="journal article" date="2021" name="Nat. Commun.">
        <title>Genetic determinants of endophytism in the Arabidopsis root mycobiome.</title>
        <authorList>
            <person name="Mesny F."/>
            <person name="Miyauchi S."/>
            <person name="Thiergart T."/>
            <person name="Pickel B."/>
            <person name="Atanasova L."/>
            <person name="Karlsson M."/>
            <person name="Huettel B."/>
            <person name="Barry K.W."/>
            <person name="Haridas S."/>
            <person name="Chen C."/>
            <person name="Bauer D."/>
            <person name="Andreopoulos W."/>
            <person name="Pangilinan J."/>
            <person name="LaButti K."/>
            <person name="Riley R."/>
            <person name="Lipzen A."/>
            <person name="Clum A."/>
            <person name="Drula E."/>
            <person name="Henrissat B."/>
            <person name="Kohler A."/>
            <person name="Grigoriev I.V."/>
            <person name="Martin F.M."/>
            <person name="Hacquard S."/>
        </authorList>
    </citation>
    <scope>NUCLEOTIDE SEQUENCE</scope>
    <source>
        <strain evidence="2">MPI-CAGE-CH-0235</strain>
    </source>
</reference>
<organism evidence="2 3">
    <name type="scientific">Stachybotrys elegans</name>
    <dbReference type="NCBI Taxonomy" id="80388"/>
    <lineage>
        <taxon>Eukaryota</taxon>
        <taxon>Fungi</taxon>
        <taxon>Dikarya</taxon>
        <taxon>Ascomycota</taxon>
        <taxon>Pezizomycotina</taxon>
        <taxon>Sordariomycetes</taxon>
        <taxon>Hypocreomycetidae</taxon>
        <taxon>Hypocreales</taxon>
        <taxon>Stachybotryaceae</taxon>
        <taxon>Stachybotrys</taxon>
    </lineage>
</organism>
<accession>A0A8K0SK38</accession>
<dbReference type="AlphaFoldDB" id="A0A8K0SK38"/>
<comment type="caution">
    <text evidence="2">The sequence shown here is derived from an EMBL/GenBank/DDBJ whole genome shotgun (WGS) entry which is preliminary data.</text>
</comment>
<protein>
    <submittedName>
        <fullName evidence="2">Uncharacterized protein</fullName>
    </submittedName>
</protein>
<name>A0A8K0SK38_9HYPO</name>
<gene>
    <name evidence="2" type="ORF">B0I35DRAFT_481635</name>
</gene>
<feature type="region of interest" description="Disordered" evidence="1">
    <location>
        <begin position="1"/>
        <end position="56"/>
    </location>
</feature>
<dbReference type="EMBL" id="JAGPNK010000011">
    <property type="protein sequence ID" value="KAH7311689.1"/>
    <property type="molecule type" value="Genomic_DNA"/>
</dbReference>
<dbReference type="OrthoDB" id="5375886at2759"/>
<dbReference type="Proteomes" id="UP000813444">
    <property type="component" value="Unassembled WGS sequence"/>
</dbReference>
<keyword evidence="3" id="KW-1185">Reference proteome</keyword>
<feature type="compositionally biased region" description="Basic and acidic residues" evidence="1">
    <location>
        <begin position="27"/>
        <end position="38"/>
    </location>
</feature>
<evidence type="ECO:0000313" key="2">
    <source>
        <dbReference type="EMBL" id="KAH7311689.1"/>
    </source>
</evidence>
<evidence type="ECO:0000313" key="3">
    <source>
        <dbReference type="Proteomes" id="UP000813444"/>
    </source>
</evidence>
<evidence type="ECO:0000256" key="1">
    <source>
        <dbReference type="SAM" id="MobiDB-lite"/>
    </source>
</evidence>
<sequence length="78" mass="8590">MPEGRQSPPPERQTGAQQQSPPASGHGTDKFDNKEETLKSQVDNLTSNPPGPLDEAVKDKFAKSKCKRHLLLQIQPLD</sequence>
<proteinExistence type="predicted"/>